<dbReference type="AlphaFoldDB" id="A0A0B7BFJ5"/>
<name>A0A0B7BFJ5_9EUPU</name>
<evidence type="ECO:0000313" key="1">
    <source>
        <dbReference type="EMBL" id="CEK92074.1"/>
    </source>
</evidence>
<sequence>MTVGLLGLSQWLQNPLDVSHSALVYQIQAIIHKFHSKKTENRLRLEAGQSLHPVCLAILTRSILTLFMKYIQKPILEI</sequence>
<feature type="non-terminal residue" evidence="1">
    <location>
        <position position="78"/>
    </location>
</feature>
<proteinExistence type="predicted"/>
<reference evidence="1" key="1">
    <citation type="submission" date="2014-12" db="EMBL/GenBank/DDBJ databases">
        <title>Insight into the proteome of Arion vulgaris.</title>
        <authorList>
            <person name="Aradska J."/>
            <person name="Bulat T."/>
            <person name="Smidak R."/>
            <person name="Sarate P."/>
            <person name="Gangsoo J."/>
            <person name="Sialana F."/>
            <person name="Bilban M."/>
            <person name="Lubec G."/>
        </authorList>
    </citation>
    <scope>NUCLEOTIDE SEQUENCE</scope>
    <source>
        <tissue evidence="1">Skin</tissue>
    </source>
</reference>
<gene>
    <name evidence="1" type="primary">ORF186398</name>
</gene>
<dbReference type="EMBL" id="HACG01045209">
    <property type="protein sequence ID" value="CEK92074.1"/>
    <property type="molecule type" value="Transcribed_RNA"/>
</dbReference>
<organism evidence="1">
    <name type="scientific">Arion vulgaris</name>
    <dbReference type="NCBI Taxonomy" id="1028688"/>
    <lineage>
        <taxon>Eukaryota</taxon>
        <taxon>Metazoa</taxon>
        <taxon>Spiralia</taxon>
        <taxon>Lophotrochozoa</taxon>
        <taxon>Mollusca</taxon>
        <taxon>Gastropoda</taxon>
        <taxon>Heterobranchia</taxon>
        <taxon>Euthyneura</taxon>
        <taxon>Panpulmonata</taxon>
        <taxon>Eupulmonata</taxon>
        <taxon>Stylommatophora</taxon>
        <taxon>Helicina</taxon>
        <taxon>Arionoidea</taxon>
        <taxon>Arionidae</taxon>
        <taxon>Arion</taxon>
    </lineage>
</organism>
<protein>
    <submittedName>
        <fullName evidence="1">Uncharacterized protein</fullName>
    </submittedName>
</protein>
<accession>A0A0B7BFJ5</accession>